<accession>A0ABR1E273</accession>
<organism evidence="5 6">
    <name type="scientific">Necator americanus</name>
    <name type="common">Human hookworm</name>
    <dbReference type="NCBI Taxonomy" id="51031"/>
    <lineage>
        <taxon>Eukaryota</taxon>
        <taxon>Metazoa</taxon>
        <taxon>Ecdysozoa</taxon>
        <taxon>Nematoda</taxon>
        <taxon>Chromadorea</taxon>
        <taxon>Rhabditida</taxon>
        <taxon>Rhabditina</taxon>
        <taxon>Rhabditomorpha</taxon>
        <taxon>Strongyloidea</taxon>
        <taxon>Ancylostomatidae</taxon>
        <taxon>Bunostominae</taxon>
        <taxon>Necator</taxon>
    </lineage>
</organism>
<dbReference type="InterPro" id="IPR043987">
    <property type="entry name" value="CCZ1/INTU/HSP4_longin_1"/>
</dbReference>
<dbReference type="Pfam" id="PF19032">
    <property type="entry name" value="Intu_longin_2"/>
    <property type="match status" value="1"/>
</dbReference>
<gene>
    <name evidence="5" type="primary">Necator_chrV.g19616</name>
    <name evidence="5" type="ORF">RB195_014824</name>
</gene>
<reference evidence="5 6" key="1">
    <citation type="submission" date="2023-08" db="EMBL/GenBank/DDBJ databases">
        <title>A Necator americanus chromosomal reference genome.</title>
        <authorList>
            <person name="Ilik V."/>
            <person name="Petrzelkova K.J."/>
            <person name="Pardy F."/>
            <person name="Fuh T."/>
            <person name="Niatou-Singa F.S."/>
            <person name="Gouil Q."/>
            <person name="Baker L."/>
            <person name="Ritchie M.E."/>
            <person name="Jex A.R."/>
            <person name="Gazzola D."/>
            <person name="Li H."/>
            <person name="Toshio Fujiwara R."/>
            <person name="Zhan B."/>
            <person name="Aroian R.V."/>
            <person name="Pafco B."/>
            <person name="Schwarz E.M."/>
        </authorList>
    </citation>
    <scope>NUCLEOTIDE SEQUENCE [LARGE SCALE GENOMIC DNA]</scope>
    <source>
        <strain evidence="5 6">Aroian</strain>
        <tissue evidence="5">Whole animal</tissue>
    </source>
</reference>
<dbReference type="Pfam" id="PF19031">
    <property type="entry name" value="Intu_longin_1"/>
    <property type="match status" value="1"/>
</dbReference>
<protein>
    <recommendedName>
        <fullName evidence="7">CCZ1/INTU/HSP4 first Longin domain-containing protein</fullName>
    </recommendedName>
</protein>
<dbReference type="PANTHER" id="PTHR13056">
    <property type="entry name" value="VACUOLAR FUSION PROTEIN CCZ1 HOMOLOG-RELATED"/>
    <property type="match status" value="1"/>
</dbReference>
<proteinExistence type="inferred from homology"/>
<dbReference type="EMBL" id="JAVFWL010000005">
    <property type="protein sequence ID" value="KAK6756633.1"/>
    <property type="molecule type" value="Genomic_DNA"/>
</dbReference>
<evidence type="ECO:0000313" key="6">
    <source>
        <dbReference type="Proteomes" id="UP001303046"/>
    </source>
</evidence>
<dbReference type="PANTHER" id="PTHR13056:SF0">
    <property type="entry name" value="VACUOLAR FUSION PROTEIN CCZ1 HOMOLOG-RELATED"/>
    <property type="match status" value="1"/>
</dbReference>
<evidence type="ECO:0000259" key="2">
    <source>
        <dbReference type="Pfam" id="PF19031"/>
    </source>
</evidence>
<feature type="domain" description="CCZ1/INTU/HPS4 third Longin" evidence="4">
    <location>
        <begin position="374"/>
        <end position="444"/>
    </location>
</feature>
<evidence type="ECO:0000256" key="1">
    <source>
        <dbReference type="ARBA" id="ARBA00005352"/>
    </source>
</evidence>
<dbReference type="Pfam" id="PF19033">
    <property type="entry name" value="Intu_longin_3"/>
    <property type="match status" value="1"/>
</dbReference>
<feature type="domain" description="CCZ1/INTU/HSP4 first Longin" evidence="2">
    <location>
        <begin position="33"/>
        <end position="157"/>
    </location>
</feature>
<evidence type="ECO:0000259" key="4">
    <source>
        <dbReference type="Pfam" id="PF19033"/>
    </source>
</evidence>
<dbReference type="InterPro" id="IPR013176">
    <property type="entry name" value="Ccz1"/>
</dbReference>
<comment type="caution">
    <text evidence="5">The sequence shown here is derived from an EMBL/GenBank/DDBJ whole genome shotgun (WGS) entry which is preliminary data.</text>
</comment>
<comment type="similarity">
    <text evidence="1">Belongs to the CCZ1 family.</text>
</comment>
<sequence>MFTGTFGNPLYFFATNTCNVTQAEMWVRLPDILEFFFVAHPSSGRKEGEEHHRIMYFYPKEDTLDRQTEITGFAEAVVNFTDNFVSAREQTEKPEFPFRTVSTQKSDHVYIQVEGCEFLIGLALSKIQNAAAEYSLFLPAIQNVLAGSYKMFRLFFGEFSSFRKRNQQKFKERLEYFFGRYLPLLKLHRMPLLDYLNGAAFLPLNGPEYLNVVSLSSELEEEFPIIEKVLILYQDKVLYYSISRRDLPSLFRYITQSLLPMTIGDELDYQSRSTHGRFLRGPSDITVDAPLVGDDALPTVHIYNYSEAEDIEELVRYQMMVYRSLNATVCMFTTHEVTRRLMRNIDGYLGSELSKVASQIGECVGSQNADILSTPDFHYIYYNPASLSLTSSFTDSTDAPKAPLPPPEVNKLVCSSLTGFLSEADEFGECFAKSESEWWIVLKKRVDNVIMGPRRFDNPLSSFEVDMIEFNGQKSSDSVNIVTSGKSRVTS</sequence>
<evidence type="ECO:0000259" key="3">
    <source>
        <dbReference type="Pfam" id="PF19032"/>
    </source>
</evidence>
<evidence type="ECO:0008006" key="7">
    <source>
        <dbReference type="Google" id="ProtNLM"/>
    </source>
</evidence>
<dbReference type="InterPro" id="IPR043988">
    <property type="entry name" value="CCZ1/INTU_longin_2"/>
</dbReference>
<keyword evidence="6" id="KW-1185">Reference proteome</keyword>
<feature type="domain" description="CCZ1/INTU second Longin" evidence="3">
    <location>
        <begin position="226"/>
        <end position="349"/>
    </location>
</feature>
<evidence type="ECO:0000313" key="5">
    <source>
        <dbReference type="EMBL" id="KAK6756633.1"/>
    </source>
</evidence>
<dbReference type="Proteomes" id="UP001303046">
    <property type="component" value="Unassembled WGS sequence"/>
</dbReference>
<dbReference type="InterPro" id="IPR043989">
    <property type="entry name" value="CCZ1/INTU/HSP4_longin_3"/>
</dbReference>
<name>A0ABR1E273_NECAM</name>